<sequence>MTGGVGHAPRLPARLPARLWRGCARGAVLAFALVAGGLSPDVAVAEITGAAYGAPTTAYGHGVVPGGEYQGIEFTLDGTRKIGNAVLGGVYEDTSPRLIDVTGDGKPEVITVVSYFDKGSALRIWGERAAPDHPKGSEMVVLAETAPIGKRHRWLAVIGAADLDGDGHIEIAYIDRPHLAKTLRIWRLEQTARGGRLVEVASKTGLTNHRIGQEFITGGIRECGAGPEIITVDAGWQNVMATRFEAGQIKSRRLGPFSGRGAVHAALSCQG</sequence>
<dbReference type="RefSeq" id="WP_055188109.1">
    <property type="nucleotide sequence ID" value="NZ_FPBS01000001.1"/>
</dbReference>
<accession>A0A0P7IJM7</accession>
<dbReference type="AlphaFoldDB" id="A0A0P7IJM7"/>
<evidence type="ECO:0008006" key="3">
    <source>
        <dbReference type="Google" id="ProtNLM"/>
    </source>
</evidence>
<proteinExistence type="predicted"/>
<dbReference type="InterPro" id="IPR028994">
    <property type="entry name" value="Integrin_alpha_N"/>
</dbReference>
<dbReference type="STRING" id="154981.AKJ29_15965"/>
<gene>
    <name evidence="1" type="ORF">AKJ29_15965</name>
</gene>
<evidence type="ECO:0000313" key="1">
    <source>
        <dbReference type="EMBL" id="KPN64146.1"/>
    </source>
</evidence>
<reference evidence="1 2" key="1">
    <citation type="submission" date="2015-09" db="EMBL/GenBank/DDBJ databases">
        <title>Draft genome sequence of Aliiroseovarius crassostreae CV919-312TSm, the causative agent of Roseovarius Oyster Disease (formerly Juvenile Oyster Disease).</title>
        <authorList>
            <person name="Kessner L."/>
            <person name="Spinard E."/>
            <person name="Nelson D."/>
        </authorList>
    </citation>
    <scope>NUCLEOTIDE SEQUENCE [LARGE SCALE GENOMIC DNA]</scope>
    <source>
        <strain evidence="1 2">CV919-312</strain>
    </source>
</reference>
<protein>
    <recommendedName>
        <fullName evidence="3">Integrin</fullName>
    </recommendedName>
</protein>
<dbReference type="SUPFAM" id="SSF69318">
    <property type="entry name" value="Integrin alpha N-terminal domain"/>
    <property type="match status" value="1"/>
</dbReference>
<organism evidence="1 2">
    <name type="scientific">Aliiroseovarius crassostreae</name>
    <dbReference type="NCBI Taxonomy" id="154981"/>
    <lineage>
        <taxon>Bacteria</taxon>
        <taxon>Pseudomonadati</taxon>
        <taxon>Pseudomonadota</taxon>
        <taxon>Alphaproteobacteria</taxon>
        <taxon>Rhodobacterales</taxon>
        <taxon>Paracoccaceae</taxon>
        <taxon>Aliiroseovarius</taxon>
    </lineage>
</organism>
<dbReference type="Proteomes" id="UP000050471">
    <property type="component" value="Unassembled WGS sequence"/>
</dbReference>
<dbReference type="EMBL" id="LKBA01000004">
    <property type="protein sequence ID" value="KPN64146.1"/>
    <property type="molecule type" value="Genomic_DNA"/>
</dbReference>
<evidence type="ECO:0000313" key="2">
    <source>
        <dbReference type="Proteomes" id="UP000050471"/>
    </source>
</evidence>
<name>A0A0P7IJM7_9RHOB</name>
<keyword evidence="2" id="KW-1185">Reference proteome</keyword>
<comment type="caution">
    <text evidence="1">The sequence shown here is derived from an EMBL/GenBank/DDBJ whole genome shotgun (WGS) entry which is preliminary data.</text>
</comment>